<name>A0A7W7C8S9_9PSEU</name>
<dbReference type="Pfam" id="PF01435">
    <property type="entry name" value="Peptidase_M48"/>
    <property type="match status" value="1"/>
</dbReference>
<evidence type="ECO:0000256" key="8">
    <source>
        <dbReference type="ARBA" id="ARBA00022833"/>
    </source>
</evidence>
<comment type="caution">
    <text evidence="14">The sequence shown here is derived from an EMBL/GenBank/DDBJ whole genome shotgun (WGS) entry which is preliminary data.</text>
</comment>
<dbReference type="GO" id="GO:0004222">
    <property type="term" value="F:metalloendopeptidase activity"/>
    <property type="evidence" value="ECO:0007669"/>
    <property type="project" value="InterPro"/>
</dbReference>
<dbReference type="Gene3D" id="3.30.2010.10">
    <property type="entry name" value="Metalloproteases ('zincins'), catalytic domain"/>
    <property type="match status" value="1"/>
</dbReference>
<dbReference type="GO" id="GO:0046872">
    <property type="term" value="F:metal ion binding"/>
    <property type="evidence" value="ECO:0007669"/>
    <property type="project" value="UniProtKB-KW"/>
</dbReference>
<proteinExistence type="predicted"/>
<evidence type="ECO:0000256" key="5">
    <source>
        <dbReference type="ARBA" id="ARBA00022692"/>
    </source>
</evidence>
<keyword evidence="15" id="KW-1185">Reference proteome</keyword>
<reference evidence="14 15" key="1">
    <citation type="submission" date="2020-08" db="EMBL/GenBank/DDBJ databases">
        <title>Sequencing the genomes of 1000 actinobacteria strains.</title>
        <authorList>
            <person name="Klenk H.-P."/>
        </authorList>
    </citation>
    <scope>NUCLEOTIDE SEQUENCE [LARGE SCALE GENOMIC DNA]</scope>
    <source>
        <strain evidence="14 15">DSM 44230</strain>
    </source>
</reference>
<evidence type="ECO:0000256" key="12">
    <source>
        <dbReference type="SAM" id="Phobius"/>
    </source>
</evidence>
<evidence type="ECO:0000259" key="13">
    <source>
        <dbReference type="Pfam" id="PF01435"/>
    </source>
</evidence>
<dbReference type="Proteomes" id="UP000533598">
    <property type="component" value="Unassembled WGS sequence"/>
</dbReference>
<evidence type="ECO:0000256" key="9">
    <source>
        <dbReference type="ARBA" id="ARBA00022989"/>
    </source>
</evidence>
<dbReference type="PANTHER" id="PTHR43221">
    <property type="entry name" value="PROTEASE HTPX"/>
    <property type="match status" value="1"/>
</dbReference>
<dbReference type="RefSeq" id="WP_185001411.1">
    <property type="nucleotide sequence ID" value="NZ_BAAAUI010000006.1"/>
</dbReference>
<evidence type="ECO:0000256" key="11">
    <source>
        <dbReference type="ARBA" id="ARBA00023136"/>
    </source>
</evidence>
<evidence type="ECO:0000256" key="2">
    <source>
        <dbReference type="ARBA" id="ARBA00004651"/>
    </source>
</evidence>
<evidence type="ECO:0000313" key="14">
    <source>
        <dbReference type="EMBL" id="MBB4675436.1"/>
    </source>
</evidence>
<keyword evidence="7" id="KW-0378">Hydrolase</keyword>
<keyword evidence="6" id="KW-0479">Metal-binding</keyword>
<keyword evidence="5 12" id="KW-0812">Transmembrane</keyword>
<keyword evidence="9 12" id="KW-1133">Transmembrane helix</keyword>
<dbReference type="InterPro" id="IPR001915">
    <property type="entry name" value="Peptidase_M48"/>
</dbReference>
<evidence type="ECO:0000256" key="10">
    <source>
        <dbReference type="ARBA" id="ARBA00023049"/>
    </source>
</evidence>
<keyword evidence="8" id="KW-0862">Zinc</keyword>
<dbReference type="InterPro" id="IPR050083">
    <property type="entry name" value="HtpX_protease"/>
</dbReference>
<keyword evidence="3" id="KW-1003">Cell membrane</keyword>
<accession>A0A7W7C8S9</accession>
<organism evidence="14 15">
    <name type="scientific">Crossiella cryophila</name>
    <dbReference type="NCBI Taxonomy" id="43355"/>
    <lineage>
        <taxon>Bacteria</taxon>
        <taxon>Bacillati</taxon>
        <taxon>Actinomycetota</taxon>
        <taxon>Actinomycetes</taxon>
        <taxon>Pseudonocardiales</taxon>
        <taxon>Pseudonocardiaceae</taxon>
        <taxon>Crossiella</taxon>
    </lineage>
</organism>
<dbReference type="PANTHER" id="PTHR43221:SF1">
    <property type="entry name" value="PROTEASE HTPX"/>
    <property type="match status" value="1"/>
</dbReference>
<dbReference type="EMBL" id="JACHMH010000001">
    <property type="protein sequence ID" value="MBB4675436.1"/>
    <property type="molecule type" value="Genomic_DNA"/>
</dbReference>
<sequence length="634" mass="67210">MRAAAALVLLVGFFVLVLALTVGLAAFAIWLFAGGHGPAGIKVGFAAAAVAIAVGAAVRTVLKVKVEPYGAQLPRADYPELWRTVDELAVAADTRGPDDIRLVPEVNAAVWEDSRLLGLKSGTRYLMIGLPLLAGLNVAELRAVLAHELGHYSHGHTKLSALTYRATGALERTVEELGNGPVRWVLAGYSRLYAMVAGASNRAQELQADAASVTAAGKGATASALRRLPVLDVAWAGYQEDYVSMAPPVGRTPELLAGFHAYLGNEHRKQLIAEFQDKLIDAESSSVFDSHPPVRVRVAALAKLPDVPPMTDVRPAWALLGAAERVPVLEQELLAEHLGPRASWPEIVELAGTKHVTGNAGVLAKVATDGGFTTSGALGELLDVVQRGQGAQLVDPLLGQGLPPGQRPEAARRTLIQLLGDTALTLLVRQGKAGFELDWGSQWVVRHADGTELEVHERIVTALAEDDLAGLRDWLTGLGVPLTEAVAQVDFELRVKVLGLFTAVKSGDGRFDLFVCDDGLLLVPLERAGALTRGLTDALGRGGRQESERLAALLAEDISELRERPDSRWIGIEDILSGKLGPRPWGWTVDLKLTGGELSVRSTTDTNDHGEPYEGLGALLANRAQVAGAAAGTP</sequence>
<dbReference type="GO" id="GO:0006508">
    <property type="term" value="P:proteolysis"/>
    <property type="evidence" value="ECO:0007669"/>
    <property type="project" value="UniProtKB-KW"/>
</dbReference>
<evidence type="ECO:0000256" key="6">
    <source>
        <dbReference type="ARBA" id="ARBA00022723"/>
    </source>
</evidence>
<keyword evidence="4 14" id="KW-0645">Protease</keyword>
<gene>
    <name evidence="14" type="ORF">HNR67_001554</name>
</gene>
<dbReference type="AlphaFoldDB" id="A0A7W7C8S9"/>
<evidence type="ECO:0000256" key="4">
    <source>
        <dbReference type="ARBA" id="ARBA00022670"/>
    </source>
</evidence>
<evidence type="ECO:0000256" key="1">
    <source>
        <dbReference type="ARBA" id="ARBA00001947"/>
    </source>
</evidence>
<dbReference type="GO" id="GO:0005886">
    <property type="term" value="C:plasma membrane"/>
    <property type="evidence" value="ECO:0007669"/>
    <property type="project" value="UniProtKB-SubCell"/>
</dbReference>
<feature type="transmembrane region" description="Helical" evidence="12">
    <location>
        <begin position="7"/>
        <end position="33"/>
    </location>
</feature>
<feature type="domain" description="Peptidase M48" evidence="13">
    <location>
        <begin position="125"/>
        <end position="303"/>
    </location>
</feature>
<evidence type="ECO:0000313" key="15">
    <source>
        <dbReference type="Proteomes" id="UP000533598"/>
    </source>
</evidence>
<keyword evidence="10" id="KW-0482">Metalloprotease</keyword>
<evidence type="ECO:0000256" key="7">
    <source>
        <dbReference type="ARBA" id="ARBA00022801"/>
    </source>
</evidence>
<dbReference type="CDD" id="cd07328">
    <property type="entry name" value="M48_Ste24p_like"/>
    <property type="match status" value="1"/>
</dbReference>
<comment type="subcellular location">
    <subcellularLocation>
        <location evidence="2">Cell membrane</location>
        <topology evidence="2">Multi-pass membrane protein</topology>
    </subcellularLocation>
</comment>
<evidence type="ECO:0000256" key="3">
    <source>
        <dbReference type="ARBA" id="ARBA00022475"/>
    </source>
</evidence>
<keyword evidence="11 12" id="KW-0472">Membrane</keyword>
<protein>
    <submittedName>
        <fullName evidence="14">Zn-dependent protease with chaperone function</fullName>
    </submittedName>
</protein>
<comment type="cofactor">
    <cofactor evidence="1">
        <name>Zn(2+)</name>
        <dbReference type="ChEBI" id="CHEBI:29105"/>
    </cofactor>
</comment>